<dbReference type="CDD" id="cd17355">
    <property type="entry name" value="MFS_YcxA_like"/>
    <property type="match status" value="1"/>
</dbReference>
<organism evidence="7 8">
    <name type="scientific">Cupriavidus gilardii</name>
    <dbReference type="NCBI Taxonomy" id="82541"/>
    <lineage>
        <taxon>Bacteria</taxon>
        <taxon>Pseudomonadati</taxon>
        <taxon>Pseudomonadota</taxon>
        <taxon>Betaproteobacteria</taxon>
        <taxon>Burkholderiales</taxon>
        <taxon>Burkholderiaceae</taxon>
        <taxon>Cupriavidus</taxon>
    </lineage>
</organism>
<dbReference type="InterPro" id="IPR036259">
    <property type="entry name" value="MFS_trans_sf"/>
</dbReference>
<gene>
    <name evidence="7" type="ORF">HLB16_11875</name>
</gene>
<feature type="transmembrane region" description="Helical" evidence="5">
    <location>
        <begin position="414"/>
        <end position="433"/>
    </location>
</feature>
<keyword evidence="3 5" id="KW-0472">Membrane</keyword>
<dbReference type="PANTHER" id="PTHR11360:SF284">
    <property type="entry name" value="EG:103B4.3 PROTEIN-RELATED"/>
    <property type="match status" value="1"/>
</dbReference>
<evidence type="ECO:0000256" key="3">
    <source>
        <dbReference type="ARBA" id="ARBA00023136"/>
    </source>
</evidence>
<accession>A0A849BG44</accession>
<sequence length="448" mass="46970">MLTAHPKAVTTMSRSSSPPGSPAPRPSATDPLVLVVAGGLILGLALGMRHVQGLFLLPITMERGWTREAFGFAMAVQNLVWGLAQPFAGMIADRFGSARVMLAGLLLYALGLYTMTQATTHAAFVWSAGICLGLALSGTTFGVVFAALSRLVSAQRRGWALGVAGSFGGLGQFLLVPAVQAGVERIGWSAALWSMAVCALLALPLVWPLRERGARAAEASTPASTLASSEASAAAQAGTDGNRQSMRAAIRQACGHRGFWLLNIGFLACGFQLAFIASHLPAYLLDRGLSARDAVIALAIIALANIAGTYLCGLLGNHVRRHRALAGIYLLRTAAIALFLLVPLSSVSVFVFAAVMGFVWLGTVPLTSGLVSQVFGTRYVATLFGFVFLGHQLGSFLGVWLGGYLFDRTGSYDLVWIGAIVVGLGAVVLHWPIDDRPVGHREAAMAAA</sequence>
<dbReference type="EMBL" id="JABEMD010000017">
    <property type="protein sequence ID" value="NNH11577.1"/>
    <property type="molecule type" value="Genomic_DNA"/>
</dbReference>
<evidence type="ECO:0000313" key="7">
    <source>
        <dbReference type="EMBL" id="NNH11577.1"/>
    </source>
</evidence>
<dbReference type="Pfam" id="PF07690">
    <property type="entry name" value="MFS_1"/>
    <property type="match status" value="1"/>
</dbReference>
<feature type="transmembrane region" description="Helical" evidence="5">
    <location>
        <begin position="124"/>
        <end position="147"/>
    </location>
</feature>
<feature type="transmembrane region" description="Helical" evidence="5">
    <location>
        <begin position="159"/>
        <end position="180"/>
    </location>
</feature>
<evidence type="ECO:0000256" key="5">
    <source>
        <dbReference type="SAM" id="Phobius"/>
    </source>
</evidence>
<feature type="region of interest" description="Disordered" evidence="4">
    <location>
        <begin position="1"/>
        <end position="27"/>
    </location>
</feature>
<dbReference type="GO" id="GO:0022857">
    <property type="term" value="F:transmembrane transporter activity"/>
    <property type="evidence" value="ECO:0007669"/>
    <property type="project" value="InterPro"/>
</dbReference>
<name>A0A849BG44_9BURK</name>
<dbReference type="InterPro" id="IPR011701">
    <property type="entry name" value="MFS"/>
</dbReference>
<evidence type="ECO:0000259" key="6">
    <source>
        <dbReference type="PROSITE" id="PS50850"/>
    </source>
</evidence>
<feature type="transmembrane region" description="Helical" evidence="5">
    <location>
        <begin position="32"/>
        <end position="49"/>
    </location>
</feature>
<feature type="transmembrane region" description="Helical" evidence="5">
    <location>
        <begin position="186"/>
        <end position="207"/>
    </location>
</feature>
<reference evidence="7 8" key="1">
    <citation type="submission" date="2020-05" db="EMBL/GenBank/DDBJ databases">
        <title>MicrobeNet Type strains.</title>
        <authorList>
            <person name="Nicholson A.C."/>
        </authorList>
    </citation>
    <scope>NUCLEOTIDE SEQUENCE [LARGE SCALE GENOMIC DNA]</scope>
    <source>
        <strain evidence="7 8">ATCC 700815</strain>
    </source>
</reference>
<dbReference type="AlphaFoldDB" id="A0A849BG44"/>
<dbReference type="InterPro" id="IPR020846">
    <property type="entry name" value="MFS_dom"/>
</dbReference>
<feature type="transmembrane region" description="Helical" evidence="5">
    <location>
        <begin position="69"/>
        <end position="88"/>
    </location>
</feature>
<dbReference type="PANTHER" id="PTHR11360">
    <property type="entry name" value="MONOCARBOXYLATE TRANSPORTER"/>
    <property type="match status" value="1"/>
</dbReference>
<dbReference type="PROSITE" id="PS50850">
    <property type="entry name" value="MFS"/>
    <property type="match status" value="1"/>
</dbReference>
<feature type="domain" description="Major facilitator superfamily (MFS) profile" evidence="6">
    <location>
        <begin position="31"/>
        <end position="437"/>
    </location>
</feature>
<evidence type="ECO:0000256" key="4">
    <source>
        <dbReference type="SAM" id="MobiDB-lite"/>
    </source>
</evidence>
<dbReference type="Proteomes" id="UP000542973">
    <property type="component" value="Unassembled WGS sequence"/>
</dbReference>
<dbReference type="Gene3D" id="1.20.1250.20">
    <property type="entry name" value="MFS general substrate transporter like domains"/>
    <property type="match status" value="1"/>
</dbReference>
<comment type="caution">
    <text evidence="7">The sequence shown here is derived from an EMBL/GenBank/DDBJ whole genome shotgun (WGS) entry which is preliminary data.</text>
</comment>
<dbReference type="InterPro" id="IPR050327">
    <property type="entry name" value="Proton-linked_MCT"/>
</dbReference>
<evidence type="ECO:0000256" key="2">
    <source>
        <dbReference type="ARBA" id="ARBA00022989"/>
    </source>
</evidence>
<feature type="transmembrane region" description="Helical" evidence="5">
    <location>
        <begin position="100"/>
        <end position="118"/>
    </location>
</feature>
<proteinExistence type="predicted"/>
<feature type="transmembrane region" description="Helical" evidence="5">
    <location>
        <begin position="379"/>
        <end position="402"/>
    </location>
</feature>
<feature type="transmembrane region" description="Helical" evidence="5">
    <location>
        <begin position="294"/>
        <end position="317"/>
    </location>
</feature>
<evidence type="ECO:0000313" key="8">
    <source>
        <dbReference type="Proteomes" id="UP000542973"/>
    </source>
</evidence>
<keyword evidence="1 5" id="KW-0812">Transmembrane</keyword>
<dbReference type="SUPFAM" id="SSF103473">
    <property type="entry name" value="MFS general substrate transporter"/>
    <property type="match status" value="1"/>
</dbReference>
<protein>
    <submittedName>
        <fullName evidence="7">MFS transporter</fullName>
    </submittedName>
</protein>
<feature type="transmembrane region" description="Helical" evidence="5">
    <location>
        <begin position="260"/>
        <end position="282"/>
    </location>
</feature>
<feature type="transmembrane region" description="Helical" evidence="5">
    <location>
        <begin position="329"/>
        <end position="359"/>
    </location>
</feature>
<evidence type="ECO:0000256" key="1">
    <source>
        <dbReference type="ARBA" id="ARBA00022692"/>
    </source>
</evidence>
<keyword evidence="2 5" id="KW-1133">Transmembrane helix</keyword>